<dbReference type="InterPro" id="IPR004839">
    <property type="entry name" value="Aminotransferase_I/II_large"/>
</dbReference>
<evidence type="ECO:0000256" key="1">
    <source>
        <dbReference type="ARBA" id="ARBA00001933"/>
    </source>
</evidence>
<evidence type="ECO:0000256" key="11">
    <source>
        <dbReference type="HAMAP-Rule" id="MF_01023"/>
    </source>
</evidence>
<dbReference type="Pfam" id="PF00155">
    <property type="entry name" value="Aminotran_1_2"/>
    <property type="match status" value="1"/>
</dbReference>
<keyword evidence="9 11" id="KW-0368">Histidine biosynthesis</keyword>
<dbReference type="Gene3D" id="3.90.1150.10">
    <property type="entry name" value="Aspartate Aminotransferase, domain 1"/>
    <property type="match status" value="1"/>
</dbReference>
<dbReference type="Gene3D" id="3.40.640.10">
    <property type="entry name" value="Type I PLP-dependent aspartate aminotransferase-like (Major domain)"/>
    <property type="match status" value="1"/>
</dbReference>
<keyword evidence="8 11" id="KW-0663">Pyridoxal phosphate</keyword>
<dbReference type="InterPro" id="IPR015421">
    <property type="entry name" value="PyrdxlP-dep_Trfase_major"/>
</dbReference>
<organism evidence="13 14">
    <name type="scientific">Rarispira pelagica</name>
    <dbReference type="NCBI Taxonomy" id="3141764"/>
    <lineage>
        <taxon>Bacteria</taxon>
        <taxon>Pseudomonadati</taxon>
        <taxon>Spirochaetota</taxon>
        <taxon>Spirochaetia</taxon>
        <taxon>Winmispirales</taxon>
        <taxon>Winmispiraceae</taxon>
        <taxon>Rarispira</taxon>
    </lineage>
</organism>
<dbReference type="SUPFAM" id="SSF53383">
    <property type="entry name" value="PLP-dependent transferases"/>
    <property type="match status" value="1"/>
</dbReference>
<comment type="similarity">
    <text evidence="3 11">Belongs to the class-II pyridoxal-phosphate-dependent aminotransferase family. Histidinol-phosphate aminotransferase subfamily.</text>
</comment>
<dbReference type="InterPro" id="IPR005861">
    <property type="entry name" value="HisP_aminotrans"/>
</dbReference>
<keyword evidence="7 11" id="KW-0808">Transferase</keyword>
<dbReference type="PANTHER" id="PTHR43643:SF6">
    <property type="entry name" value="HISTIDINOL-PHOSPHATE AMINOTRANSFERASE"/>
    <property type="match status" value="1"/>
</dbReference>
<evidence type="ECO:0000256" key="2">
    <source>
        <dbReference type="ARBA" id="ARBA00005011"/>
    </source>
</evidence>
<dbReference type="EC" id="2.6.1.9" evidence="11"/>
<dbReference type="CDD" id="cd00609">
    <property type="entry name" value="AAT_like"/>
    <property type="match status" value="1"/>
</dbReference>
<comment type="pathway">
    <text evidence="2 11">Amino-acid biosynthesis; L-histidine biosynthesis; L-histidine from 5-phospho-alpha-D-ribose 1-diphosphate: step 7/9.</text>
</comment>
<protein>
    <recommendedName>
        <fullName evidence="11">Histidinol-phosphate aminotransferase</fullName>
        <ecNumber evidence="11">2.6.1.9</ecNumber>
    </recommendedName>
    <alternativeName>
        <fullName evidence="11">Imidazole acetol-phosphate transaminase</fullName>
    </alternativeName>
</protein>
<feature type="domain" description="Aminotransferase class I/classII large" evidence="12">
    <location>
        <begin position="21"/>
        <end position="346"/>
    </location>
</feature>
<evidence type="ECO:0000313" key="13">
    <source>
        <dbReference type="EMBL" id="MEM5948219.1"/>
    </source>
</evidence>
<evidence type="ECO:0000259" key="12">
    <source>
        <dbReference type="Pfam" id="PF00155"/>
    </source>
</evidence>
<comment type="cofactor">
    <cofactor evidence="1 11">
        <name>pyridoxal 5'-phosphate</name>
        <dbReference type="ChEBI" id="CHEBI:597326"/>
    </cofactor>
</comment>
<evidence type="ECO:0000256" key="5">
    <source>
        <dbReference type="ARBA" id="ARBA00022576"/>
    </source>
</evidence>
<sequence length="355" mass="39583">MRKRKTLEKIKPYSAGKKYKNTIKMSSNENPLGPSPAAIRAIKKDLKNINTYPDPACSNLKKALAKKYKVTENQIITGNGSDELMVMIAATYLNPGDNIITGKNTFSEYEFAANLMDAETQKAPMTDGSFNLDAILSLINSKTRIIFICNPNNPTGTYIGKTKILDFIKKIPEDILVVFDHAYAEYVTAADYPSDRELIDSKKNVVILHTFSKVYGLAGLRIGYAISSPERIADISLTKQPFNNNIPAQKAALAALSDDGFLKKSQNINEKGKKYLYKELKNMGLFFYPTEANFICIRLDRDSREAFLEIAKRGVSIRALDSFGLAGWIRVTIGTEKQNRLFIKALSSYLSDKGV</sequence>
<evidence type="ECO:0000256" key="10">
    <source>
        <dbReference type="ARBA" id="ARBA00047481"/>
    </source>
</evidence>
<dbReference type="NCBIfam" id="TIGR01141">
    <property type="entry name" value="hisC"/>
    <property type="match status" value="1"/>
</dbReference>
<comment type="catalytic activity">
    <reaction evidence="10 11">
        <text>L-histidinol phosphate + 2-oxoglutarate = 3-(imidazol-4-yl)-2-oxopropyl phosphate + L-glutamate</text>
        <dbReference type="Rhea" id="RHEA:23744"/>
        <dbReference type="ChEBI" id="CHEBI:16810"/>
        <dbReference type="ChEBI" id="CHEBI:29985"/>
        <dbReference type="ChEBI" id="CHEBI:57766"/>
        <dbReference type="ChEBI" id="CHEBI:57980"/>
        <dbReference type="EC" id="2.6.1.9"/>
    </reaction>
</comment>
<evidence type="ECO:0000256" key="9">
    <source>
        <dbReference type="ARBA" id="ARBA00023102"/>
    </source>
</evidence>
<proteinExistence type="inferred from homology"/>
<dbReference type="PANTHER" id="PTHR43643">
    <property type="entry name" value="HISTIDINOL-PHOSPHATE AMINOTRANSFERASE 2"/>
    <property type="match status" value="1"/>
</dbReference>
<dbReference type="Proteomes" id="UP001466331">
    <property type="component" value="Unassembled WGS sequence"/>
</dbReference>
<dbReference type="InterPro" id="IPR050106">
    <property type="entry name" value="HistidinolP_aminotransfase"/>
</dbReference>
<dbReference type="EMBL" id="JBCHKQ010000002">
    <property type="protein sequence ID" value="MEM5948219.1"/>
    <property type="molecule type" value="Genomic_DNA"/>
</dbReference>
<evidence type="ECO:0000256" key="7">
    <source>
        <dbReference type="ARBA" id="ARBA00022679"/>
    </source>
</evidence>
<dbReference type="HAMAP" id="MF_01023">
    <property type="entry name" value="HisC_aminotrans_2"/>
    <property type="match status" value="1"/>
</dbReference>
<feature type="modified residue" description="N6-(pyridoxal phosphate)lysine" evidence="11">
    <location>
        <position position="213"/>
    </location>
</feature>
<accession>A0ABU9UC19</accession>
<keyword evidence="5 11" id="KW-0032">Aminotransferase</keyword>
<evidence type="ECO:0000256" key="3">
    <source>
        <dbReference type="ARBA" id="ARBA00007970"/>
    </source>
</evidence>
<comment type="caution">
    <text evidence="13">The sequence shown here is derived from an EMBL/GenBank/DDBJ whole genome shotgun (WGS) entry which is preliminary data.</text>
</comment>
<dbReference type="InterPro" id="IPR015424">
    <property type="entry name" value="PyrdxlP-dep_Trfase"/>
</dbReference>
<evidence type="ECO:0000256" key="4">
    <source>
        <dbReference type="ARBA" id="ARBA00011738"/>
    </source>
</evidence>
<evidence type="ECO:0000256" key="6">
    <source>
        <dbReference type="ARBA" id="ARBA00022605"/>
    </source>
</evidence>
<reference evidence="13 14" key="1">
    <citation type="submission" date="2024-03" db="EMBL/GenBank/DDBJ databases">
        <title>Ignisphaera cupida sp. nov., a hyperthermophilic hydrolytic archaeon from a hot spring of Kamchatka, and proposal of Ignisphaeraceae fam. nov.</title>
        <authorList>
            <person name="Podosokorskaya O.A."/>
            <person name="Elcheninov A.G."/>
            <person name="Maltseva A.I."/>
            <person name="Zayulina K.S."/>
            <person name="Novikov A."/>
            <person name="Merkel A.Y."/>
        </authorList>
    </citation>
    <scope>NUCLEOTIDE SEQUENCE [LARGE SCALE GENOMIC DNA]</scope>
    <source>
        <strain evidence="13 14">38H-sp</strain>
    </source>
</reference>
<dbReference type="InterPro" id="IPR015422">
    <property type="entry name" value="PyrdxlP-dep_Trfase_small"/>
</dbReference>
<comment type="subunit">
    <text evidence="4 11">Homodimer.</text>
</comment>
<keyword evidence="6 11" id="KW-0028">Amino-acid biosynthesis</keyword>
<keyword evidence="14" id="KW-1185">Reference proteome</keyword>
<gene>
    <name evidence="11 13" type="primary">hisC</name>
    <name evidence="13" type="ORF">WKV44_06660</name>
</gene>
<evidence type="ECO:0000313" key="14">
    <source>
        <dbReference type="Proteomes" id="UP001466331"/>
    </source>
</evidence>
<dbReference type="GO" id="GO:0004400">
    <property type="term" value="F:histidinol-phosphate transaminase activity"/>
    <property type="evidence" value="ECO:0007669"/>
    <property type="project" value="UniProtKB-EC"/>
</dbReference>
<evidence type="ECO:0000256" key="8">
    <source>
        <dbReference type="ARBA" id="ARBA00022898"/>
    </source>
</evidence>
<dbReference type="RefSeq" id="WP_420069665.1">
    <property type="nucleotide sequence ID" value="NZ_JBCHKQ010000002.1"/>
</dbReference>
<name>A0ABU9UC19_9SPIR</name>